<feature type="region of interest" description="Disordered" evidence="1">
    <location>
        <begin position="387"/>
        <end position="461"/>
    </location>
</feature>
<organism evidence="3 4">
    <name type="scientific">Kwoniella dendrophila CBS 6074</name>
    <dbReference type="NCBI Taxonomy" id="1295534"/>
    <lineage>
        <taxon>Eukaryota</taxon>
        <taxon>Fungi</taxon>
        <taxon>Dikarya</taxon>
        <taxon>Basidiomycota</taxon>
        <taxon>Agaricomycotina</taxon>
        <taxon>Tremellomycetes</taxon>
        <taxon>Tremellales</taxon>
        <taxon>Cryptococcaceae</taxon>
        <taxon>Kwoniella</taxon>
    </lineage>
</organism>
<feature type="compositionally biased region" description="Polar residues" evidence="1">
    <location>
        <begin position="559"/>
        <end position="569"/>
    </location>
</feature>
<accession>A0AAX4JLQ4</accession>
<dbReference type="AlphaFoldDB" id="A0AAX4JLQ4"/>
<dbReference type="Gene3D" id="1.20.58.340">
    <property type="entry name" value="Magnesium transport protein CorA, transmembrane region"/>
    <property type="match status" value="1"/>
</dbReference>
<keyword evidence="4" id="KW-1185">Reference proteome</keyword>
<name>A0AAX4JLQ4_9TREE</name>
<sequence length="569" mass="64037">MAMSSGTNPIPEGNSWVLEDDKERFYALLQGAKGAGNDRKPNVPKLDHKWNIAVHDSNHPDDVKRRPEGDDRLDMLGSGDNLYWSQWSKYRRRLIGSHHAYNIGEYDKTNEWDEDRRWGVMGVFLVNRSAATPRNAVVTVPIEERYRELRFLPDELFHERRNEKPSTTESFAILIMARAIGYASKTIAIAGFVVEDLRRTRLRDIGESHVLKCRYLLLDLQAFESRLASMRKTLVKFRKLNKLKVDDEKRLQISIEVLDEKIVELKGITQSLGDMQEFTIAFMGISGSLDLQILTLINVLVLPATFFASYFAIPFGKVPDGTEQSVHPKKFWVISGTIGAVLVVVCAHALLGRSARRAYRFITSLIEYWSVRKVRKERELFRRANYYTGQNAPPPANQSSVNTNTGSPGMNSNIPVANSRTTSSPAGRGSTNTTMSANSDSWSANNSNRRHGYQSIDVNPPQDILEMTGRNQYHDPYNAVFHPPPSPHRSSWSISSIQSVTTASRNNMVSNSSQEHLVSPQGYPNTSGLAGAPSNSNNQGSTRRQHPQQSYSSQSRSQGNLNQAQHYLR</sequence>
<gene>
    <name evidence="3" type="ORF">L201_000570</name>
</gene>
<reference evidence="3 4" key="1">
    <citation type="submission" date="2024-01" db="EMBL/GenBank/DDBJ databases">
        <title>Comparative genomics of Cryptococcus and Kwoniella reveals pathogenesis evolution and contrasting modes of karyotype evolution via chromosome fusion or intercentromeric recombination.</title>
        <authorList>
            <person name="Coelho M.A."/>
            <person name="David-Palma M."/>
            <person name="Shea T."/>
            <person name="Bowers K."/>
            <person name="McGinley-Smith S."/>
            <person name="Mohammad A.W."/>
            <person name="Gnirke A."/>
            <person name="Yurkov A.M."/>
            <person name="Nowrousian M."/>
            <person name="Sun S."/>
            <person name="Cuomo C.A."/>
            <person name="Heitman J."/>
        </authorList>
    </citation>
    <scope>NUCLEOTIDE SEQUENCE [LARGE SCALE GENOMIC DNA]</scope>
    <source>
        <strain evidence="3 4">CBS 6074</strain>
    </source>
</reference>
<evidence type="ECO:0000313" key="4">
    <source>
        <dbReference type="Proteomes" id="UP001355207"/>
    </source>
</evidence>
<feature type="compositionally biased region" description="Low complexity" evidence="1">
    <location>
        <begin position="547"/>
        <end position="558"/>
    </location>
</feature>
<feature type="region of interest" description="Disordered" evidence="1">
    <location>
        <begin position="507"/>
        <end position="569"/>
    </location>
</feature>
<keyword evidence="2" id="KW-0812">Transmembrane</keyword>
<evidence type="ECO:0000313" key="3">
    <source>
        <dbReference type="EMBL" id="WWC85704.1"/>
    </source>
</evidence>
<feature type="compositionally biased region" description="Polar residues" evidence="1">
    <location>
        <begin position="507"/>
        <end position="542"/>
    </location>
</feature>
<feature type="transmembrane region" description="Helical" evidence="2">
    <location>
        <begin position="331"/>
        <end position="351"/>
    </location>
</feature>
<dbReference type="GeneID" id="91091242"/>
<evidence type="ECO:0000256" key="2">
    <source>
        <dbReference type="SAM" id="Phobius"/>
    </source>
</evidence>
<dbReference type="Proteomes" id="UP001355207">
    <property type="component" value="Chromosome 1"/>
</dbReference>
<feature type="transmembrane region" description="Helical" evidence="2">
    <location>
        <begin position="171"/>
        <end position="194"/>
    </location>
</feature>
<feature type="compositionally biased region" description="Low complexity" evidence="1">
    <location>
        <begin position="436"/>
        <end position="447"/>
    </location>
</feature>
<feature type="transmembrane region" description="Helical" evidence="2">
    <location>
        <begin position="293"/>
        <end position="311"/>
    </location>
</feature>
<keyword evidence="2" id="KW-1133">Transmembrane helix</keyword>
<protein>
    <recommendedName>
        <fullName evidence="5">Magnesium transporter</fullName>
    </recommendedName>
</protein>
<dbReference type="EMBL" id="CP144098">
    <property type="protein sequence ID" value="WWC85704.1"/>
    <property type="molecule type" value="Genomic_DNA"/>
</dbReference>
<dbReference type="RefSeq" id="XP_066072467.1">
    <property type="nucleotide sequence ID" value="XM_066216370.1"/>
</dbReference>
<evidence type="ECO:0000256" key="1">
    <source>
        <dbReference type="SAM" id="MobiDB-lite"/>
    </source>
</evidence>
<proteinExistence type="predicted"/>
<keyword evidence="2" id="KW-0472">Membrane</keyword>
<feature type="region of interest" description="Disordered" evidence="1">
    <location>
        <begin position="475"/>
        <end position="494"/>
    </location>
</feature>
<evidence type="ECO:0008006" key="5">
    <source>
        <dbReference type="Google" id="ProtNLM"/>
    </source>
</evidence>
<feature type="compositionally biased region" description="Polar residues" evidence="1">
    <location>
        <begin position="387"/>
        <end position="435"/>
    </location>
</feature>